<evidence type="ECO:0000313" key="1">
    <source>
        <dbReference type="EMBL" id="NEN73373.1"/>
    </source>
</evidence>
<gene>
    <name evidence="1" type="primary">psiB</name>
    <name evidence="1" type="ORF">G3W53_25565</name>
</gene>
<dbReference type="InterPro" id="IPR038131">
    <property type="entry name" value="PsiB-like_sf"/>
</dbReference>
<dbReference type="EMBL" id="JAAGYP010000097">
    <property type="protein sequence ID" value="NEN73373.1"/>
    <property type="molecule type" value="Genomic_DNA"/>
</dbReference>
<proteinExistence type="predicted"/>
<dbReference type="Gene3D" id="3.40.50.11880">
    <property type="entry name" value="Plasmid SOS inhibition protein"/>
    <property type="match status" value="1"/>
</dbReference>
<dbReference type="NCBIfam" id="NF010255">
    <property type="entry name" value="PRK13701.1"/>
    <property type="match status" value="1"/>
</dbReference>
<accession>A0A8T6QIA3</accession>
<reference evidence="1 2" key="1">
    <citation type="submission" date="2020-02" db="EMBL/GenBank/DDBJ databases">
        <authorList>
            <person name="Subbiah M."/>
            <person name="Call D."/>
        </authorList>
    </citation>
    <scope>NUCLEOTIDE SEQUENCE [LARGE SCALE GENOMIC DNA]</scope>
    <source>
        <strain evidence="1 2">8375wB1</strain>
    </source>
</reference>
<comment type="caution">
    <text evidence="1">The sequence shown here is derived from an EMBL/GenBank/DDBJ whole genome shotgun (WGS) entry which is preliminary data.</text>
</comment>
<dbReference type="AlphaFoldDB" id="A0A8T6QIA3"/>
<organism evidence="1 2">
    <name type="scientific">Escherichia coli</name>
    <dbReference type="NCBI Taxonomy" id="562"/>
    <lineage>
        <taxon>Bacteria</taxon>
        <taxon>Pseudomonadati</taxon>
        <taxon>Pseudomonadota</taxon>
        <taxon>Gammaproteobacteria</taxon>
        <taxon>Enterobacterales</taxon>
        <taxon>Enterobacteriaceae</taxon>
        <taxon>Escherichia</taxon>
    </lineage>
</organism>
<dbReference type="RefSeq" id="WP_001575710.1">
    <property type="nucleotide sequence ID" value="NZ_BGLD01000132.1"/>
</dbReference>
<dbReference type="Proteomes" id="UP000471360">
    <property type="component" value="Unassembled WGS sequence"/>
</dbReference>
<name>A0A8T6QIA3_ECOLX</name>
<protein>
    <submittedName>
        <fullName evidence="1">Conjugation system SOS inhibitor PsiB</fullName>
    </submittedName>
</protein>
<evidence type="ECO:0000313" key="2">
    <source>
        <dbReference type="Proteomes" id="UP000471360"/>
    </source>
</evidence>
<sequence length="144" mass="15992">MNTELNLNVLQTMNALEYEDIRAAGSDERRELTYAVMRELDAPDNWTMNGEYGSEFGGFFPVQVRFTPAHERFHLALCSPGDVSQLWMLVLVNSGGEPFSMVQVHRLFTPVAVSHSLALAASLDERGYSVSDIIHILMAEGGQS</sequence>
<dbReference type="Pfam" id="PF06290">
    <property type="entry name" value="PsiB"/>
    <property type="match status" value="1"/>
</dbReference>
<dbReference type="InterPro" id="IPR009385">
    <property type="entry name" value="Plasmid_inh_PsiB"/>
</dbReference>